<dbReference type="InterPro" id="IPR001626">
    <property type="entry name" value="ABC_TroCD"/>
</dbReference>
<dbReference type="FunFam" id="1.10.3470.10:FF:000003">
    <property type="entry name" value="Iron ABC transporter permease SitD"/>
    <property type="match status" value="1"/>
</dbReference>
<feature type="transmembrane region" description="Helical" evidence="8">
    <location>
        <begin position="221"/>
        <end position="243"/>
    </location>
</feature>
<feature type="transmembrane region" description="Helical" evidence="8">
    <location>
        <begin position="94"/>
        <end position="115"/>
    </location>
</feature>
<comment type="similarity">
    <text evidence="2 7">Belongs to the ABC-3 integral membrane protein family.</text>
</comment>
<feature type="transmembrane region" description="Helical" evidence="8">
    <location>
        <begin position="249"/>
        <end position="267"/>
    </location>
</feature>
<keyword evidence="3" id="KW-0406">Ion transport</keyword>
<evidence type="ECO:0000256" key="6">
    <source>
        <dbReference type="ARBA" id="ARBA00023136"/>
    </source>
</evidence>
<dbReference type="PANTHER" id="PTHR30477:SF13">
    <property type="entry name" value="IRON TRANSPORT SYSTEM MEMBRANE PROTEIN HI_0360-RELATED"/>
    <property type="match status" value="1"/>
</dbReference>
<keyword evidence="3" id="KW-0410">Iron transport</keyword>
<feature type="transmembrane region" description="Helical" evidence="8">
    <location>
        <begin position="135"/>
        <end position="153"/>
    </location>
</feature>
<keyword evidence="3" id="KW-0408">Iron</keyword>
<dbReference type="RefSeq" id="WP_033083648.1">
    <property type="nucleotide sequence ID" value="NZ_JQEC01000051.1"/>
</dbReference>
<dbReference type="Proteomes" id="UP000029868">
    <property type="component" value="Unassembled WGS sequence"/>
</dbReference>
<sequence length="311" mass="33216">MIAELLSPFSYDYMVNAMLVSALIGGVCAFLSVYLMLKGWSLIGDALSHSIVPGVAGAYMLGLPFALGAFFSGGLAATTMLFLHQKSKLKVDAIIGLIFTSFFGLGLFMVSISPSSVNIQTIVLGNILAITPQDTLQLVLIGGISLATLLLKWKDLMVVFFDEHHARSIGLNPVALKILFFTLLSASTVAALQTVGAFLVIAMVVTPGATAYLLSDRFSMVIKISVAIGTCSAFFGAYLSYFIDGATGGVIVLLQAVIFFLAFLFAPKHGLLASKKKAIDNLNKNKLNPLKLNELNIINNNNNKEVNNVLV</sequence>
<evidence type="ECO:0000256" key="5">
    <source>
        <dbReference type="ARBA" id="ARBA00022989"/>
    </source>
</evidence>
<protein>
    <submittedName>
        <fullName evidence="9">ABC-type transporter, integral membrane subunit</fullName>
    </submittedName>
</protein>
<dbReference type="GO" id="GO:0055085">
    <property type="term" value="P:transmembrane transport"/>
    <property type="evidence" value="ECO:0007669"/>
    <property type="project" value="InterPro"/>
</dbReference>
<dbReference type="OrthoDB" id="9804300at2"/>
<proteinExistence type="inferred from homology"/>
<name>A0A099KHN4_COLPS</name>
<evidence type="ECO:0000256" key="3">
    <source>
        <dbReference type="ARBA" id="ARBA00022496"/>
    </source>
</evidence>
<evidence type="ECO:0000313" key="9">
    <source>
        <dbReference type="EMBL" id="KGJ89871.1"/>
    </source>
</evidence>
<feature type="transmembrane region" description="Helical" evidence="8">
    <location>
        <begin position="12"/>
        <end position="37"/>
    </location>
</feature>
<comment type="subcellular location">
    <subcellularLocation>
        <location evidence="7">Cell membrane</location>
        <topology evidence="7">Multi-pass membrane protein</topology>
    </subcellularLocation>
    <subcellularLocation>
        <location evidence="1">Membrane</location>
        <topology evidence="1">Multi-pass membrane protein</topology>
    </subcellularLocation>
</comment>
<dbReference type="PATRIC" id="fig|28229.3.peg.3672"/>
<dbReference type="EMBL" id="JQEC01000051">
    <property type="protein sequence ID" value="KGJ89871.1"/>
    <property type="molecule type" value="Genomic_DNA"/>
</dbReference>
<dbReference type="AlphaFoldDB" id="A0A099KHN4"/>
<evidence type="ECO:0000256" key="7">
    <source>
        <dbReference type="RuleBase" id="RU003943"/>
    </source>
</evidence>
<evidence type="ECO:0000256" key="4">
    <source>
        <dbReference type="ARBA" id="ARBA00022692"/>
    </source>
</evidence>
<dbReference type="GO" id="GO:0010043">
    <property type="term" value="P:response to zinc ion"/>
    <property type="evidence" value="ECO:0007669"/>
    <property type="project" value="TreeGrafter"/>
</dbReference>
<dbReference type="InterPro" id="IPR037294">
    <property type="entry name" value="ABC_BtuC-like"/>
</dbReference>
<dbReference type="Pfam" id="PF00950">
    <property type="entry name" value="ABC-3"/>
    <property type="match status" value="1"/>
</dbReference>
<dbReference type="GO" id="GO:0006826">
    <property type="term" value="P:iron ion transport"/>
    <property type="evidence" value="ECO:0007669"/>
    <property type="project" value="UniProtKB-KW"/>
</dbReference>
<dbReference type="CDD" id="cd06550">
    <property type="entry name" value="TM_ABC_iron-siderophores_like"/>
    <property type="match status" value="1"/>
</dbReference>
<reference evidence="9 10" key="1">
    <citation type="submission" date="2014-08" db="EMBL/GenBank/DDBJ databases">
        <title>Genomic and Phenotypic Diversity of Colwellia psychrerythraea strains from Disparate Marine Basins.</title>
        <authorList>
            <person name="Techtmann S.M."/>
            <person name="Stelling S.C."/>
            <person name="Utturkar S.M."/>
            <person name="Alshibli N."/>
            <person name="Harris A."/>
            <person name="Brown S.D."/>
            <person name="Hazen T.C."/>
        </authorList>
    </citation>
    <scope>NUCLEOTIDE SEQUENCE [LARGE SCALE GENOMIC DNA]</scope>
    <source>
        <strain evidence="9 10">GAB14E</strain>
    </source>
</reference>
<feature type="transmembrane region" description="Helical" evidence="8">
    <location>
        <begin position="197"/>
        <end position="214"/>
    </location>
</feature>
<organism evidence="9 10">
    <name type="scientific">Colwellia psychrerythraea</name>
    <name type="common">Vibrio psychroerythus</name>
    <dbReference type="NCBI Taxonomy" id="28229"/>
    <lineage>
        <taxon>Bacteria</taxon>
        <taxon>Pseudomonadati</taxon>
        <taxon>Pseudomonadota</taxon>
        <taxon>Gammaproteobacteria</taxon>
        <taxon>Alteromonadales</taxon>
        <taxon>Colwelliaceae</taxon>
        <taxon>Colwellia</taxon>
    </lineage>
</organism>
<accession>A0A099KHN4</accession>
<evidence type="ECO:0000256" key="2">
    <source>
        <dbReference type="ARBA" id="ARBA00008034"/>
    </source>
</evidence>
<dbReference type="SUPFAM" id="SSF81345">
    <property type="entry name" value="ABC transporter involved in vitamin B12 uptake, BtuC"/>
    <property type="match status" value="1"/>
</dbReference>
<feature type="transmembrane region" description="Helical" evidence="8">
    <location>
        <begin position="57"/>
        <end position="82"/>
    </location>
</feature>
<keyword evidence="7" id="KW-0813">Transport</keyword>
<keyword evidence="5 8" id="KW-1133">Transmembrane helix</keyword>
<gene>
    <name evidence="9" type="ORF">GAB14E_3749</name>
</gene>
<keyword evidence="6 8" id="KW-0472">Membrane</keyword>
<dbReference type="Gene3D" id="1.10.3470.10">
    <property type="entry name" value="ABC transporter involved in vitamin B12 uptake, BtuC"/>
    <property type="match status" value="1"/>
</dbReference>
<evidence type="ECO:0000313" key="10">
    <source>
        <dbReference type="Proteomes" id="UP000029868"/>
    </source>
</evidence>
<evidence type="ECO:0000256" key="8">
    <source>
        <dbReference type="SAM" id="Phobius"/>
    </source>
</evidence>
<dbReference type="PANTHER" id="PTHR30477">
    <property type="entry name" value="ABC-TRANSPORTER METAL-BINDING PROTEIN"/>
    <property type="match status" value="1"/>
</dbReference>
<dbReference type="GO" id="GO:0043190">
    <property type="term" value="C:ATP-binding cassette (ABC) transporter complex"/>
    <property type="evidence" value="ECO:0007669"/>
    <property type="project" value="InterPro"/>
</dbReference>
<keyword evidence="4 7" id="KW-0812">Transmembrane</keyword>
<feature type="transmembrane region" description="Helical" evidence="8">
    <location>
        <begin position="174"/>
        <end position="191"/>
    </location>
</feature>
<comment type="caution">
    <text evidence="9">The sequence shown here is derived from an EMBL/GenBank/DDBJ whole genome shotgun (WGS) entry which is preliminary data.</text>
</comment>
<evidence type="ECO:0000256" key="1">
    <source>
        <dbReference type="ARBA" id="ARBA00004141"/>
    </source>
</evidence>
<dbReference type="GO" id="GO:0071281">
    <property type="term" value="P:cellular response to iron ion"/>
    <property type="evidence" value="ECO:0007669"/>
    <property type="project" value="UniProtKB-ARBA"/>
</dbReference>